<dbReference type="Proteomes" id="UP001230188">
    <property type="component" value="Unassembled WGS sequence"/>
</dbReference>
<sequence length="355" mass="39045">MERPYAFLAEWYDPQPMMVREFLLKYYEEEQQVELFDLKTRRQFLKKSPLAVKASELYVGNEIVVHARVLKLVQFGDDFTRMSLESAVETSVALVTPDATRDNARLGAVLSLLEADFSLRKLKLVQLTESEAMEACSILQRDDGRRLFAGGRCVAVAVSGASAVDRLVAACGRIRDALGANGTEDLVTPAPDAHAASLFGAFAFGPSRNLRGTARFGADCACCVVRPHAVADKHCGHIIAMIPFEISAMELFKLDAKAASEFLEVYDGVVPDFQASVQHLALGPCLALELQGAGVVKQFRHLCGPWDLEFAKELRPDSIRAKFGHTTVKNAVHCTDLPDDGELESKYFFQVLQSS</sequence>
<organism evidence="9 10">
    <name type="scientific">Chrysophaeum taylorii</name>
    <dbReference type="NCBI Taxonomy" id="2483200"/>
    <lineage>
        <taxon>Eukaryota</taxon>
        <taxon>Sar</taxon>
        <taxon>Stramenopiles</taxon>
        <taxon>Ochrophyta</taxon>
        <taxon>Pelagophyceae</taxon>
        <taxon>Pelagomonadales</taxon>
        <taxon>Pelagomonadaceae</taxon>
        <taxon>Chrysophaeum</taxon>
    </lineage>
</organism>
<dbReference type="Gene3D" id="3.30.70.141">
    <property type="entry name" value="Nucleoside diphosphate kinase-like domain"/>
    <property type="match status" value="2"/>
</dbReference>
<evidence type="ECO:0000256" key="2">
    <source>
        <dbReference type="ARBA" id="ARBA00004245"/>
    </source>
</evidence>
<dbReference type="InterPro" id="IPR036850">
    <property type="entry name" value="NDK-like_dom_sf"/>
</dbReference>
<dbReference type="PANTHER" id="PTHR43109:SF2">
    <property type="entry name" value="NUCLEOSIDE DIPHOSPHATE KINASE 7"/>
    <property type="match status" value="1"/>
</dbReference>
<evidence type="ECO:0000256" key="4">
    <source>
        <dbReference type="ARBA" id="ARBA00023212"/>
    </source>
</evidence>
<keyword evidence="4" id="KW-0206">Cytoskeleton</keyword>
<keyword evidence="5" id="KW-0966">Cell projection</keyword>
<evidence type="ECO:0000256" key="7">
    <source>
        <dbReference type="RuleBase" id="RU004011"/>
    </source>
</evidence>
<dbReference type="GO" id="GO:0006241">
    <property type="term" value="P:CTP biosynthetic process"/>
    <property type="evidence" value="ECO:0007669"/>
    <property type="project" value="InterPro"/>
</dbReference>
<dbReference type="GO" id="GO:0005879">
    <property type="term" value="C:axonemal microtubule"/>
    <property type="evidence" value="ECO:0007669"/>
    <property type="project" value="TreeGrafter"/>
</dbReference>
<dbReference type="PRINTS" id="PR01243">
    <property type="entry name" value="NUCDPKINASE"/>
</dbReference>
<dbReference type="GO" id="GO:0006183">
    <property type="term" value="P:GTP biosynthetic process"/>
    <property type="evidence" value="ECO:0007669"/>
    <property type="project" value="InterPro"/>
</dbReference>
<evidence type="ECO:0000256" key="5">
    <source>
        <dbReference type="ARBA" id="ARBA00023273"/>
    </source>
</evidence>
<evidence type="ECO:0000256" key="3">
    <source>
        <dbReference type="ARBA" id="ARBA00022490"/>
    </source>
</evidence>
<dbReference type="PANTHER" id="PTHR43109">
    <property type="entry name" value="NUCLEOSIDE DIPHOSPHATE KINASE 7"/>
    <property type="match status" value="1"/>
</dbReference>
<dbReference type="SUPFAM" id="SSF54919">
    <property type="entry name" value="Nucleoside diphosphate kinase, NDK"/>
    <property type="match status" value="2"/>
</dbReference>
<dbReference type="GO" id="GO:0004550">
    <property type="term" value="F:nucleoside diphosphate kinase activity"/>
    <property type="evidence" value="ECO:0007669"/>
    <property type="project" value="InterPro"/>
</dbReference>
<dbReference type="PROSITE" id="PS51374">
    <property type="entry name" value="NDPK_LIKE"/>
    <property type="match status" value="2"/>
</dbReference>
<comment type="subcellular location">
    <subcellularLocation>
        <location evidence="1">Cell projection</location>
        <location evidence="1">Cilium</location>
    </subcellularLocation>
    <subcellularLocation>
        <location evidence="2">Cytoplasm</location>
        <location evidence="2">Cytoskeleton</location>
    </subcellularLocation>
</comment>
<dbReference type="InterPro" id="IPR006602">
    <property type="entry name" value="DM10_dom"/>
</dbReference>
<proteinExistence type="inferred from homology"/>
<keyword evidence="10" id="KW-1185">Reference proteome</keyword>
<protein>
    <recommendedName>
        <fullName evidence="8">DM10 domain-containing protein</fullName>
    </recommendedName>
</protein>
<comment type="similarity">
    <text evidence="6 7">Belongs to the NDK family.</text>
</comment>
<comment type="caution">
    <text evidence="6">Lacks conserved residue(s) required for the propagation of feature annotation.</text>
</comment>
<gene>
    <name evidence="9" type="ORF">CTAYLR_000884</name>
</gene>
<dbReference type="EMBL" id="JAQMWT010000330">
    <property type="protein sequence ID" value="KAJ8604433.1"/>
    <property type="molecule type" value="Genomic_DNA"/>
</dbReference>
<feature type="domain" description="DM10" evidence="8">
    <location>
        <begin position="1"/>
        <end position="88"/>
    </location>
</feature>
<dbReference type="SMART" id="SM00676">
    <property type="entry name" value="DM10"/>
    <property type="match status" value="1"/>
</dbReference>
<dbReference type="SMART" id="SM00562">
    <property type="entry name" value="NDK"/>
    <property type="match status" value="1"/>
</dbReference>
<evidence type="ECO:0000256" key="1">
    <source>
        <dbReference type="ARBA" id="ARBA00004138"/>
    </source>
</evidence>
<dbReference type="CDD" id="cd04412">
    <property type="entry name" value="NDPk7B"/>
    <property type="match status" value="1"/>
</dbReference>
<evidence type="ECO:0000313" key="10">
    <source>
        <dbReference type="Proteomes" id="UP001230188"/>
    </source>
</evidence>
<evidence type="ECO:0000259" key="8">
    <source>
        <dbReference type="PROSITE" id="PS51336"/>
    </source>
</evidence>
<dbReference type="GO" id="GO:0006228">
    <property type="term" value="P:UTP biosynthetic process"/>
    <property type="evidence" value="ECO:0007669"/>
    <property type="project" value="InterPro"/>
</dbReference>
<accession>A0AAD7UF30</accession>
<evidence type="ECO:0000313" key="9">
    <source>
        <dbReference type="EMBL" id="KAJ8604433.1"/>
    </source>
</evidence>
<dbReference type="PROSITE" id="PS51336">
    <property type="entry name" value="DM10"/>
    <property type="match status" value="1"/>
</dbReference>
<dbReference type="InterPro" id="IPR034907">
    <property type="entry name" value="NDK-like_dom"/>
</dbReference>
<evidence type="ECO:0000256" key="6">
    <source>
        <dbReference type="PROSITE-ProRule" id="PRU00706"/>
    </source>
</evidence>
<reference evidence="9" key="1">
    <citation type="submission" date="2023-01" db="EMBL/GenBank/DDBJ databases">
        <title>Metagenome sequencing of chrysophaentin producing Chrysophaeum taylorii.</title>
        <authorList>
            <person name="Davison J."/>
            <person name="Bewley C."/>
        </authorList>
    </citation>
    <scope>NUCLEOTIDE SEQUENCE</scope>
    <source>
        <strain evidence="9">NIES-1699</strain>
    </source>
</reference>
<dbReference type="Pfam" id="PF00334">
    <property type="entry name" value="NDK"/>
    <property type="match status" value="1"/>
</dbReference>
<dbReference type="InterPro" id="IPR001564">
    <property type="entry name" value="Nucleoside_diP_kinase"/>
</dbReference>
<keyword evidence="3" id="KW-0963">Cytoplasm</keyword>
<dbReference type="AlphaFoldDB" id="A0AAD7UF30"/>
<dbReference type="InterPro" id="IPR037993">
    <property type="entry name" value="NDPk7B"/>
</dbReference>
<name>A0AAD7UF30_9STRA</name>
<comment type="caution">
    <text evidence="9">The sequence shown here is derived from an EMBL/GenBank/DDBJ whole genome shotgun (WGS) entry which is preliminary data.</text>
</comment>